<dbReference type="GO" id="GO:0005886">
    <property type="term" value="C:plasma membrane"/>
    <property type="evidence" value="ECO:0007669"/>
    <property type="project" value="UniProtKB-SubCell"/>
</dbReference>
<gene>
    <name evidence="7" type="ORF">P6N53_00740</name>
</gene>
<feature type="transmembrane region" description="Helical" evidence="6">
    <location>
        <begin position="140"/>
        <end position="159"/>
    </location>
</feature>
<evidence type="ECO:0000313" key="7">
    <source>
        <dbReference type="EMBL" id="MDO7785759.1"/>
    </source>
</evidence>
<dbReference type="InterPro" id="IPR001851">
    <property type="entry name" value="ABC_transp_permease"/>
</dbReference>
<keyword evidence="4 6" id="KW-1133">Transmembrane helix</keyword>
<dbReference type="PANTHER" id="PTHR30482">
    <property type="entry name" value="HIGH-AFFINITY BRANCHED-CHAIN AMINO ACID TRANSPORT SYSTEM PERMEASE"/>
    <property type="match status" value="1"/>
</dbReference>
<evidence type="ECO:0000256" key="6">
    <source>
        <dbReference type="SAM" id="Phobius"/>
    </source>
</evidence>
<feature type="transmembrane region" description="Helical" evidence="6">
    <location>
        <begin position="307"/>
        <end position="328"/>
    </location>
</feature>
<feature type="transmembrane region" description="Helical" evidence="6">
    <location>
        <begin position="15"/>
        <end position="37"/>
    </location>
</feature>
<proteinExistence type="predicted"/>
<sequence>MDGGLIKEPAFNKQLPFKVIIGLCLLFAALMAANFLLNGYYLRIVNLVGINIILVVSLNLTIGFTGIFSLGHSAFMAIGGYTVALLTMPIERKAVYLPDLPGFLAHIYVPFLPALIIGGLIAVICAYIIGYPVLKLRGHYLSVATLGFMVIVTVFVMNLRDITRGNSGLTGLKDYTNIWWTYAIAVITLYVIWRIINSSYGRSMLAIREDDLAAEAVGVNLVKIKLMSFAIGAFFAAVGGALYGHLLTMVSPNDFSYSMMFGLVVMLVIGGIGSIPGSVVGAVIVTLLPELFLNKLERGIDLFGLHLPQMFGVSQVLMSIALIVIIIFKPKGLLGK</sequence>
<keyword evidence="3 6" id="KW-0812">Transmembrane</keyword>
<organism evidence="7 8">
    <name type="scientific">Desulforamulus aquiferis</name>
    <dbReference type="NCBI Taxonomy" id="1397668"/>
    <lineage>
        <taxon>Bacteria</taxon>
        <taxon>Bacillati</taxon>
        <taxon>Bacillota</taxon>
        <taxon>Clostridia</taxon>
        <taxon>Eubacteriales</taxon>
        <taxon>Peptococcaceae</taxon>
        <taxon>Desulforamulus</taxon>
    </lineage>
</organism>
<feature type="transmembrane region" description="Helical" evidence="6">
    <location>
        <begin position="179"/>
        <end position="196"/>
    </location>
</feature>
<dbReference type="RefSeq" id="WP_304540365.1">
    <property type="nucleotide sequence ID" value="NZ_JARPTC010000001.1"/>
</dbReference>
<evidence type="ECO:0000256" key="1">
    <source>
        <dbReference type="ARBA" id="ARBA00004651"/>
    </source>
</evidence>
<reference evidence="7" key="1">
    <citation type="journal article" date="2023" name="J. Hazard. Mater.">
        <title>Anaerobic biodegradation of pyrene and benzo[a]pyrene by a new sulfate-reducing Desulforamulus aquiferis strain DSA.</title>
        <authorList>
            <person name="Zhang Z."/>
            <person name="Sun J."/>
            <person name="Gong X."/>
            <person name="Wang C."/>
            <person name="Wang H."/>
        </authorList>
    </citation>
    <scope>NUCLEOTIDE SEQUENCE</scope>
    <source>
        <strain evidence="7">DSA</strain>
    </source>
</reference>
<feature type="transmembrane region" description="Helical" evidence="6">
    <location>
        <begin position="111"/>
        <end position="134"/>
    </location>
</feature>
<evidence type="ECO:0000256" key="2">
    <source>
        <dbReference type="ARBA" id="ARBA00022475"/>
    </source>
</evidence>
<keyword evidence="2" id="KW-1003">Cell membrane</keyword>
<evidence type="ECO:0000256" key="3">
    <source>
        <dbReference type="ARBA" id="ARBA00022692"/>
    </source>
</evidence>
<dbReference type="CDD" id="cd06581">
    <property type="entry name" value="TM_PBP1_LivM_like"/>
    <property type="match status" value="1"/>
</dbReference>
<name>A0AAW7Z9H5_9FIRM</name>
<dbReference type="InterPro" id="IPR043428">
    <property type="entry name" value="LivM-like"/>
</dbReference>
<dbReference type="EMBL" id="JARPTC010000001">
    <property type="protein sequence ID" value="MDO7785759.1"/>
    <property type="molecule type" value="Genomic_DNA"/>
</dbReference>
<feature type="transmembrane region" description="Helical" evidence="6">
    <location>
        <begin position="260"/>
        <end position="287"/>
    </location>
</feature>
<evidence type="ECO:0000256" key="5">
    <source>
        <dbReference type="ARBA" id="ARBA00023136"/>
    </source>
</evidence>
<comment type="subcellular location">
    <subcellularLocation>
        <location evidence="1">Cell membrane</location>
        <topology evidence="1">Multi-pass membrane protein</topology>
    </subcellularLocation>
</comment>
<comment type="caution">
    <text evidence="7">The sequence shown here is derived from an EMBL/GenBank/DDBJ whole genome shotgun (WGS) entry which is preliminary data.</text>
</comment>
<dbReference type="GO" id="GO:0015658">
    <property type="term" value="F:branched-chain amino acid transmembrane transporter activity"/>
    <property type="evidence" value="ECO:0007669"/>
    <property type="project" value="InterPro"/>
</dbReference>
<protein>
    <submittedName>
        <fullName evidence="7">Branched-chain amino acid ABC transporter permease</fullName>
    </submittedName>
</protein>
<dbReference type="Proteomes" id="UP001172911">
    <property type="component" value="Unassembled WGS sequence"/>
</dbReference>
<reference evidence="7" key="2">
    <citation type="submission" date="2023-03" db="EMBL/GenBank/DDBJ databases">
        <authorList>
            <person name="Zhang Z."/>
        </authorList>
    </citation>
    <scope>NUCLEOTIDE SEQUENCE</scope>
    <source>
        <strain evidence="7">DSA</strain>
    </source>
</reference>
<evidence type="ECO:0000256" key="4">
    <source>
        <dbReference type="ARBA" id="ARBA00022989"/>
    </source>
</evidence>
<dbReference type="AlphaFoldDB" id="A0AAW7Z9H5"/>
<evidence type="ECO:0000313" key="8">
    <source>
        <dbReference type="Proteomes" id="UP001172911"/>
    </source>
</evidence>
<feature type="transmembrane region" description="Helical" evidence="6">
    <location>
        <begin position="44"/>
        <end position="64"/>
    </location>
</feature>
<dbReference type="PANTHER" id="PTHR30482:SF10">
    <property type="entry name" value="HIGH-AFFINITY BRANCHED-CHAIN AMINO ACID TRANSPORT PROTEIN BRAE"/>
    <property type="match status" value="1"/>
</dbReference>
<keyword evidence="5 6" id="KW-0472">Membrane</keyword>
<accession>A0AAW7Z9H5</accession>
<feature type="transmembrane region" description="Helical" evidence="6">
    <location>
        <begin position="226"/>
        <end position="248"/>
    </location>
</feature>
<keyword evidence="8" id="KW-1185">Reference proteome</keyword>
<dbReference type="Pfam" id="PF02653">
    <property type="entry name" value="BPD_transp_2"/>
    <property type="match status" value="1"/>
</dbReference>